<keyword evidence="9" id="KW-0902">Two-component regulatory system</keyword>
<keyword evidence="5" id="KW-0808">Transferase</keyword>
<evidence type="ECO:0000256" key="7">
    <source>
        <dbReference type="ARBA" id="ARBA00022777"/>
    </source>
</evidence>
<comment type="catalytic activity">
    <reaction evidence="1">
        <text>ATP + protein L-histidine = ADP + protein N-phospho-L-histidine.</text>
        <dbReference type="EC" id="2.7.13.3"/>
    </reaction>
</comment>
<dbReference type="SMART" id="SM00304">
    <property type="entry name" value="HAMP"/>
    <property type="match status" value="1"/>
</dbReference>
<keyword evidence="7 14" id="KW-0418">Kinase</keyword>
<evidence type="ECO:0000313" key="14">
    <source>
        <dbReference type="EMBL" id="MBC8362804.1"/>
    </source>
</evidence>
<dbReference type="EMBL" id="JACNJH010000221">
    <property type="protein sequence ID" value="MBC8362804.1"/>
    <property type="molecule type" value="Genomic_DNA"/>
</dbReference>
<keyword evidence="8 11" id="KW-1133">Transmembrane helix</keyword>
<dbReference type="InterPro" id="IPR036097">
    <property type="entry name" value="HisK_dim/P_sf"/>
</dbReference>
<dbReference type="Gene3D" id="6.10.340.10">
    <property type="match status" value="1"/>
</dbReference>
<dbReference type="PRINTS" id="PR00344">
    <property type="entry name" value="BCTRLSENSOR"/>
</dbReference>
<feature type="transmembrane region" description="Helical" evidence="11">
    <location>
        <begin position="7"/>
        <end position="27"/>
    </location>
</feature>
<dbReference type="CDD" id="cd00082">
    <property type="entry name" value="HisKA"/>
    <property type="match status" value="1"/>
</dbReference>
<dbReference type="PROSITE" id="PS50885">
    <property type="entry name" value="HAMP"/>
    <property type="match status" value="1"/>
</dbReference>
<dbReference type="GO" id="GO:0000155">
    <property type="term" value="F:phosphorelay sensor kinase activity"/>
    <property type="evidence" value="ECO:0007669"/>
    <property type="project" value="InterPro"/>
</dbReference>
<feature type="domain" description="HAMP" evidence="13">
    <location>
        <begin position="186"/>
        <end position="239"/>
    </location>
</feature>
<evidence type="ECO:0000256" key="5">
    <source>
        <dbReference type="ARBA" id="ARBA00022679"/>
    </source>
</evidence>
<evidence type="ECO:0000256" key="2">
    <source>
        <dbReference type="ARBA" id="ARBA00004141"/>
    </source>
</evidence>
<gene>
    <name evidence="14" type="ORF">H8E23_15575</name>
</gene>
<dbReference type="CDD" id="cd06225">
    <property type="entry name" value="HAMP"/>
    <property type="match status" value="1"/>
</dbReference>
<evidence type="ECO:0000256" key="3">
    <source>
        <dbReference type="ARBA" id="ARBA00012438"/>
    </source>
</evidence>
<sequence>MKIRHRITLWITGAGVLASLAFSVIVFGEMLEQPYKLIDKDLETMAGTVISLVETAQLMSDGSIPNELPFDIKQYWIKIYDDRHNVLYQSKLTGYADFPLQDLERAYMVERIVPRKCIDLDQDSRDEVAFRVKTVNGSLGGKPCIVQIGKPVEKLEEEIVDLVQGIAAGLSVTTVLLMILSYFIAGKILKPINVINHMARDINDRSLDRRIPLGKSRDELYELSKSLNRMFDRLQYSFAMQKQFIVDASHELKSPITLLSLFLEDSTHRQDLPESFRLSLIRQVDILQRMSRLVKNLLDLSALEMKESLAVTELDLPDLVKSVHEDYAEVVEARQIEMVIDIPEDLVIRGDRDYLHRAMVNLVDNAIKYNTKGGRIEITVEAKNTNVYVSISNSGKGIPEEDINRVFEQFYRVEKSRSLQHGGSGIGLAIVKRIIELHGGSISIESEPDAWTRVNIYLPISASPPNKIV</sequence>
<dbReference type="InterPro" id="IPR003661">
    <property type="entry name" value="HisK_dim/P_dom"/>
</dbReference>
<organism evidence="14 15">
    <name type="scientific">Candidatus Desulfatibia profunda</name>
    <dbReference type="NCBI Taxonomy" id="2841695"/>
    <lineage>
        <taxon>Bacteria</taxon>
        <taxon>Pseudomonadati</taxon>
        <taxon>Thermodesulfobacteriota</taxon>
        <taxon>Desulfobacteria</taxon>
        <taxon>Desulfobacterales</taxon>
        <taxon>Desulfobacterales incertae sedis</taxon>
        <taxon>Candidatus Desulfatibia</taxon>
    </lineage>
</organism>
<comment type="subcellular location">
    <subcellularLocation>
        <location evidence="2">Membrane</location>
        <topology evidence="2">Multi-pass membrane protein</topology>
    </subcellularLocation>
</comment>
<reference evidence="14 15" key="1">
    <citation type="submission" date="2020-08" db="EMBL/GenBank/DDBJ databases">
        <title>Bridging the membrane lipid divide: bacteria of the FCB group superphylum have the potential to synthesize archaeal ether lipids.</title>
        <authorList>
            <person name="Villanueva L."/>
            <person name="Von Meijenfeldt F.A.B."/>
            <person name="Westbye A.B."/>
            <person name="Yadav S."/>
            <person name="Hopmans E.C."/>
            <person name="Dutilh B.E."/>
            <person name="Sinninghe Damste J.S."/>
        </authorList>
    </citation>
    <scope>NUCLEOTIDE SEQUENCE [LARGE SCALE GENOMIC DNA]</scope>
    <source>
        <strain evidence="14">NIOZ-UU30</strain>
    </source>
</reference>
<evidence type="ECO:0000256" key="1">
    <source>
        <dbReference type="ARBA" id="ARBA00000085"/>
    </source>
</evidence>
<dbReference type="Pfam" id="PF00512">
    <property type="entry name" value="HisKA"/>
    <property type="match status" value="1"/>
</dbReference>
<dbReference type="CDD" id="cd00075">
    <property type="entry name" value="HATPase"/>
    <property type="match status" value="1"/>
</dbReference>
<dbReference type="EC" id="2.7.13.3" evidence="3"/>
<evidence type="ECO:0000256" key="4">
    <source>
        <dbReference type="ARBA" id="ARBA00022553"/>
    </source>
</evidence>
<evidence type="ECO:0000256" key="11">
    <source>
        <dbReference type="SAM" id="Phobius"/>
    </source>
</evidence>
<evidence type="ECO:0000256" key="6">
    <source>
        <dbReference type="ARBA" id="ARBA00022692"/>
    </source>
</evidence>
<dbReference type="Pfam" id="PF02518">
    <property type="entry name" value="HATPase_c"/>
    <property type="match status" value="1"/>
</dbReference>
<dbReference type="InterPro" id="IPR050428">
    <property type="entry name" value="TCS_sensor_his_kinase"/>
</dbReference>
<name>A0A8J6NQ57_9BACT</name>
<dbReference type="InterPro" id="IPR003660">
    <property type="entry name" value="HAMP_dom"/>
</dbReference>
<protein>
    <recommendedName>
        <fullName evidence="3">histidine kinase</fullName>
        <ecNumber evidence="3">2.7.13.3</ecNumber>
    </recommendedName>
</protein>
<dbReference type="SUPFAM" id="SSF158472">
    <property type="entry name" value="HAMP domain-like"/>
    <property type="match status" value="1"/>
</dbReference>
<dbReference type="InterPro" id="IPR003594">
    <property type="entry name" value="HATPase_dom"/>
</dbReference>
<evidence type="ECO:0000259" key="13">
    <source>
        <dbReference type="PROSITE" id="PS50885"/>
    </source>
</evidence>
<dbReference type="SMART" id="SM00387">
    <property type="entry name" value="HATPase_c"/>
    <property type="match status" value="1"/>
</dbReference>
<dbReference type="Proteomes" id="UP000603434">
    <property type="component" value="Unassembled WGS sequence"/>
</dbReference>
<keyword evidence="4" id="KW-0597">Phosphoprotein</keyword>
<dbReference type="Gene3D" id="1.10.287.130">
    <property type="match status" value="1"/>
</dbReference>
<proteinExistence type="predicted"/>
<dbReference type="InterPro" id="IPR036890">
    <property type="entry name" value="HATPase_C_sf"/>
</dbReference>
<dbReference type="Gene3D" id="3.30.565.10">
    <property type="entry name" value="Histidine kinase-like ATPase, C-terminal domain"/>
    <property type="match status" value="1"/>
</dbReference>
<evidence type="ECO:0000256" key="9">
    <source>
        <dbReference type="ARBA" id="ARBA00023012"/>
    </source>
</evidence>
<evidence type="ECO:0000256" key="8">
    <source>
        <dbReference type="ARBA" id="ARBA00022989"/>
    </source>
</evidence>
<dbReference type="InterPro" id="IPR004358">
    <property type="entry name" value="Sig_transdc_His_kin-like_C"/>
</dbReference>
<comment type="caution">
    <text evidence="14">The sequence shown here is derived from an EMBL/GenBank/DDBJ whole genome shotgun (WGS) entry which is preliminary data.</text>
</comment>
<dbReference type="FunFam" id="3.30.565.10:FF:000006">
    <property type="entry name" value="Sensor histidine kinase WalK"/>
    <property type="match status" value="1"/>
</dbReference>
<dbReference type="SUPFAM" id="SSF55874">
    <property type="entry name" value="ATPase domain of HSP90 chaperone/DNA topoisomerase II/histidine kinase"/>
    <property type="match status" value="1"/>
</dbReference>
<feature type="domain" description="Histidine kinase" evidence="12">
    <location>
        <begin position="247"/>
        <end position="462"/>
    </location>
</feature>
<dbReference type="PROSITE" id="PS50109">
    <property type="entry name" value="HIS_KIN"/>
    <property type="match status" value="1"/>
</dbReference>
<dbReference type="PANTHER" id="PTHR45436:SF15">
    <property type="entry name" value="SENSOR HISTIDINE KINASE CUSS"/>
    <property type="match status" value="1"/>
</dbReference>
<evidence type="ECO:0000259" key="12">
    <source>
        <dbReference type="PROSITE" id="PS50109"/>
    </source>
</evidence>
<accession>A0A8J6NQ57</accession>
<dbReference type="GO" id="GO:0005886">
    <property type="term" value="C:plasma membrane"/>
    <property type="evidence" value="ECO:0007669"/>
    <property type="project" value="TreeGrafter"/>
</dbReference>
<dbReference type="PANTHER" id="PTHR45436">
    <property type="entry name" value="SENSOR HISTIDINE KINASE YKOH"/>
    <property type="match status" value="1"/>
</dbReference>
<dbReference type="SUPFAM" id="SSF47384">
    <property type="entry name" value="Homodimeric domain of signal transducing histidine kinase"/>
    <property type="match status" value="1"/>
</dbReference>
<evidence type="ECO:0000256" key="10">
    <source>
        <dbReference type="ARBA" id="ARBA00023136"/>
    </source>
</evidence>
<keyword evidence="6 11" id="KW-0812">Transmembrane</keyword>
<dbReference type="Pfam" id="PF00672">
    <property type="entry name" value="HAMP"/>
    <property type="match status" value="1"/>
</dbReference>
<dbReference type="InterPro" id="IPR005467">
    <property type="entry name" value="His_kinase_dom"/>
</dbReference>
<dbReference type="AlphaFoldDB" id="A0A8J6NQ57"/>
<keyword evidence="10 11" id="KW-0472">Membrane</keyword>
<evidence type="ECO:0000313" key="15">
    <source>
        <dbReference type="Proteomes" id="UP000603434"/>
    </source>
</evidence>